<dbReference type="SMART" id="SM00337">
    <property type="entry name" value="BCL"/>
    <property type="match status" value="1"/>
</dbReference>
<keyword evidence="4" id="KW-0053">Apoptosis</keyword>
<keyword evidence="3" id="KW-0812">Transmembrane</keyword>
<dbReference type="KEGG" id="phu:Phum_PHUM582920"/>
<dbReference type="EMBL" id="DS235874">
    <property type="protein sequence ID" value="EEB19678.1"/>
    <property type="molecule type" value="Genomic_DNA"/>
</dbReference>
<dbReference type="EMBL" id="AAZO01007110">
    <property type="status" value="NOT_ANNOTATED_CDS"/>
    <property type="molecule type" value="Genomic_DNA"/>
</dbReference>
<gene>
    <name evidence="9" type="primary">8232656</name>
    <name evidence="8" type="ORF">Phum_PHUM582920</name>
</gene>
<accession>E0W222</accession>
<dbReference type="PANTHER" id="PTHR11256">
    <property type="entry name" value="BCL-2 RELATED"/>
    <property type="match status" value="1"/>
</dbReference>
<evidence type="ECO:0000256" key="5">
    <source>
        <dbReference type="ARBA" id="ARBA00022989"/>
    </source>
</evidence>
<dbReference type="PROSITE" id="PS50062">
    <property type="entry name" value="BCL2_FAMILY"/>
    <property type="match status" value="1"/>
</dbReference>
<dbReference type="Pfam" id="PF00452">
    <property type="entry name" value="Bcl-2"/>
    <property type="match status" value="1"/>
</dbReference>
<sequence length="254" mass="28389">MWRQKSFSFSSLLQKAVVEEIKDNVIPSLSVRRGSTANLQPNSNNVQLRKFSFPTALPSNFLGLESTAKRRFSSVSDAVTRKLSSTIGWKNGQKQCQEIVLVGKSLCSQYIRSRLKRSGFLNKKCSLQRVRSAVNIGGLVFREVYPELLGLGVELERLHPKVYVNIIRQACSIPGGRLTSEKEVGVILTTISRELLKNELTWGKVVSLYAVAGGLAVDCVKQGHYDYLKCIVEAMEEILEDDLAHWIQCKGGWV</sequence>
<keyword evidence="6" id="KW-0472">Membrane</keyword>
<evidence type="ECO:0000313" key="9">
    <source>
        <dbReference type="EnsemblMetazoa" id="PHUM582920-PA"/>
    </source>
</evidence>
<dbReference type="STRING" id="121224.E0W222"/>
<evidence type="ECO:0000256" key="3">
    <source>
        <dbReference type="ARBA" id="ARBA00022692"/>
    </source>
</evidence>
<evidence type="ECO:0000256" key="6">
    <source>
        <dbReference type="ARBA" id="ARBA00023136"/>
    </source>
</evidence>
<evidence type="ECO:0000256" key="1">
    <source>
        <dbReference type="ARBA" id="ARBA00004167"/>
    </source>
</evidence>
<evidence type="ECO:0000256" key="4">
    <source>
        <dbReference type="ARBA" id="ARBA00022703"/>
    </source>
</evidence>
<dbReference type="RefSeq" id="XP_002432416.1">
    <property type="nucleotide sequence ID" value="XM_002432371.1"/>
</dbReference>
<evidence type="ECO:0000259" key="7">
    <source>
        <dbReference type="SMART" id="SM00337"/>
    </source>
</evidence>
<evidence type="ECO:0000256" key="2">
    <source>
        <dbReference type="ARBA" id="ARBA00009458"/>
    </source>
</evidence>
<name>E0W222_PEDHC</name>
<comment type="subcellular location">
    <subcellularLocation>
        <location evidence="1">Membrane</location>
        <topology evidence="1">Single-pass membrane protein</topology>
    </subcellularLocation>
</comment>
<dbReference type="OMA" id="IFHRKLG"/>
<dbReference type="eggNOG" id="KOG4728">
    <property type="taxonomic scope" value="Eukaryota"/>
</dbReference>
<dbReference type="GO" id="GO:0008630">
    <property type="term" value="P:intrinsic apoptotic signaling pathway in response to DNA damage"/>
    <property type="evidence" value="ECO:0007669"/>
    <property type="project" value="TreeGrafter"/>
</dbReference>
<dbReference type="InterPro" id="IPR026298">
    <property type="entry name" value="Bcl-2_fam"/>
</dbReference>
<dbReference type="FunFam" id="1.10.437.10:FF:000009">
    <property type="entry name" value="Uncharacterized protein, isoform A"/>
    <property type="match status" value="1"/>
</dbReference>
<reference evidence="8" key="1">
    <citation type="submission" date="2007-04" db="EMBL/GenBank/DDBJ databases">
        <title>Annotation of Pediculus humanus corporis strain USDA.</title>
        <authorList>
            <person name="Kirkness E."/>
            <person name="Hannick L."/>
            <person name="Hass B."/>
            <person name="Bruggner R."/>
            <person name="Lawson D."/>
            <person name="Bidwell S."/>
            <person name="Joardar V."/>
            <person name="Caler E."/>
            <person name="Walenz B."/>
            <person name="Inman J."/>
            <person name="Schobel S."/>
            <person name="Galinsky K."/>
            <person name="Amedeo P."/>
            <person name="Strausberg R."/>
        </authorList>
    </citation>
    <scope>NUCLEOTIDE SEQUENCE</scope>
    <source>
        <strain evidence="8">USDA</strain>
    </source>
</reference>
<dbReference type="VEuPathDB" id="VectorBase:PHUM582920"/>
<dbReference type="InParanoid" id="E0W222"/>
<dbReference type="Gene3D" id="1.10.437.10">
    <property type="entry name" value="Blc2-like"/>
    <property type="match status" value="1"/>
</dbReference>
<evidence type="ECO:0000313" key="10">
    <source>
        <dbReference type="Proteomes" id="UP000009046"/>
    </source>
</evidence>
<dbReference type="Proteomes" id="UP000009046">
    <property type="component" value="Unassembled WGS sequence"/>
</dbReference>
<dbReference type="GO" id="GO:0051400">
    <property type="term" value="F:BH domain binding"/>
    <property type="evidence" value="ECO:0007669"/>
    <property type="project" value="TreeGrafter"/>
</dbReference>
<dbReference type="AlphaFoldDB" id="E0W222"/>
<evidence type="ECO:0000313" key="8">
    <source>
        <dbReference type="EMBL" id="EEB19678.1"/>
    </source>
</evidence>
<dbReference type="CDD" id="cd06845">
    <property type="entry name" value="Bcl-2_like"/>
    <property type="match status" value="1"/>
</dbReference>
<dbReference type="CTD" id="8232656"/>
<dbReference type="PANTHER" id="PTHR11256:SF48">
    <property type="entry name" value="BCL-2-RELATED OVARIAN KILLER PROTEIN"/>
    <property type="match status" value="1"/>
</dbReference>
<dbReference type="HOGENOM" id="CLU_076701_0_0_1"/>
<dbReference type="InterPro" id="IPR046371">
    <property type="entry name" value="Bcl-2_BH1-3"/>
</dbReference>
<protein>
    <submittedName>
        <fullName evidence="8">Protein apoptosis regulator Bcl-2</fullName>
    </submittedName>
</protein>
<dbReference type="EnsemblMetazoa" id="PHUM582920-RA">
    <property type="protein sequence ID" value="PHUM582920-PA"/>
    <property type="gene ID" value="PHUM582920"/>
</dbReference>
<dbReference type="OrthoDB" id="6021377at2759"/>
<reference evidence="8" key="2">
    <citation type="submission" date="2007-04" db="EMBL/GenBank/DDBJ databases">
        <title>The genome of the human body louse.</title>
        <authorList>
            <consortium name="The Human Body Louse Genome Consortium"/>
            <person name="Kirkness E."/>
            <person name="Walenz B."/>
            <person name="Hass B."/>
            <person name="Bruggner R."/>
            <person name="Strausberg R."/>
        </authorList>
    </citation>
    <scope>NUCLEOTIDE SEQUENCE</scope>
    <source>
        <strain evidence="8">USDA</strain>
    </source>
</reference>
<dbReference type="GeneID" id="8232656"/>
<keyword evidence="10" id="KW-1185">Reference proteome</keyword>
<dbReference type="GO" id="GO:0001836">
    <property type="term" value="P:release of cytochrome c from mitochondria"/>
    <property type="evidence" value="ECO:0007669"/>
    <property type="project" value="TreeGrafter"/>
</dbReference>
<dbReference type="GO" id="GO:0005741">
    <property type="term" value="C:mitochondrial outer membrane"/>
    <property type="evidence" value="ECO:0007669"/>
    <property type="project" value="TreeGrafter"/>
</dbReference>
<dbReference type="FunCoup" id="E0W222">
    <property type="interactions" value="142"/>
</dbReference>
<dbReference type="SUPFAM" id="SSF56854">
    <property type="entry name" value="Bcl-2 inhibitors of programmed cell death"/>
    <property type="match status" value="1"/>
</dbReference>
<organism>
    <name type="scientific">Pediculus humanus subsp. corporis</name>
    <name type="common">Body louse</name>
    <dbReference type="NCBI Taxonomy" id="121224"/>
    <lineage>
        <taxon>Eukaryota</taxon>
        <taxon>Metazoa</taxon>
        <taxon>Ecdysozoa</taxon>
        <taxon>Arthropoda</taxon>
        <taxon>Hexapoda</taxon>
        <taxon>Insecta</taxon>
        <taxon>Pterygota</taxon>
        <taxon>Neoptera</taxon>
        <taxon>Paraneoptera</taxon>
        <taxon>Psocodea</taxon>
        <taxon>Troctomorpha</taxon>
        <taxon>Phthiraptera</taxon>
        <taxon>Anoplura</taxon>
        <taxon>Pediculidae</taxon>
        <taxon>Pediculus</taxon>
    </lineage>
</organism>
<comment type="similarity">
    <text evidence="2">Belongs to the Bcl-2 family.</text>
</comment>
<keyword evidence="5" id="KW-1133">Transmembrane helix</keyword>
<dbReference type="InterPro" id="IPR036834">
    <property type="entry name" value="Bcl-2-like_sf"/>
</dbReference>
<dbReference type="GO" id="GO:0042981">
    <property type="term" value="P:regulation of apoptotic process"/>
    <property type="evidence" value="ECO:0007669"/>
    <property type="project" value="InterPro"/>
</dbReference>
<reference evidence="9" key="3">
    <citation type="submission" date="2021-02" db="UniProtKB">
        <authorList>
            <consortium name="EnsemblMetazoa"/>
        </authorList>
    </citation>
    <scope>IDENTIFICATION</scope>
    <source>
        <strain evidence="9">USDA</strain>
    </source>
</reference>
<feature type="domain" description="Bcl-2 Bcl-2 homology region 1-3" evidence="7">
    <location>
        <begin position="148"/>
        <end position="253"/>
    </location>
</feature>
<dbReference type="GO" id="GO:0097192">
    <property type="term" value="P:extrinsic apoptotic signaling pathway in absence of ligand"/>
    <property type="evidence" value="ECO:0007669"/>
    <property type="project" value="TreeGrafter"/>
</dbReference>
<dbReference type="InterPro" id="IPR002475">
    <property type="entry name" value="Bcl2-like"/>
</dbReference>
<proteinExistence type="inferred from homology"/>